<evidence type="ECO:0000256" key="1">
    <source>
        <dbReference type="ARBA" id="ARBA00006484"/>
    </source>
</evidence>
<dbReference type="PROSITE" id="PS00061">
    <property type="entry name" value="ADH_SHORT"/>
    <property type="match status" value="1"/>
</dbReference>
<name>A0A6P1EBW0_LENHI</name>
<dbReference type="RefSeq" id="WP_003550448.1">
    <property type="nucleotide sequence ID" value="NZ_CABKOL010000106.1"/>
</dbReference>
<dbReference type="InterPro" id="IPR057326">
    <property type="entry name" value="KR_dom"/>
</dbReference>
<evidence type="ECO:0000313" key="8">
    <source>
        <dbReference type="Proteomes" id="UP000465035"/>
    </source>
</evidence>
<protein>
    <submittedName>
        <fullName evidence="7">Glucose 1-dehydrogenase</fullName>
        <ecNumber evidence="7">1.1.1.47</ecNumber>
    </submittedName>
</protein>
<keyword evidence="5" id="KW-0753">Steroid metabolism</keyword>
<dbReference type="PANTHER" id="PTHR43180">
    <property type="entry name" value="3-OXOACYL-(ACYL-CARRIER-PROTEIN) REDUCTASE (AFU_ORTHOLOGUE AFUA_6G11210)"/>
    <property type="match status" value="1"/>
</dbReference>
<keyword evidence="4" id="KW-0443">Lipid metabolism</keyword>
<comment type="similarity">
    <text evidence="1">Belongs to the short-chain dehydrogenases/reductases (SDR) family.</text>
</comment>
<keyword evidence="3" id="KW-0520">NAD</keyword>
<dbReference type="GeneID" id="69059339"/>
<keyword evidence="2 7" id="KW-0560">Oxidoreductase</keyword>
<gene>
    <name evidence="7" type="ORF">GQR93_13235</name>
</gene>
<dbReference type="PRINTS" id="PR00080">
    <property type="entry name" value="SDRFAMILY"/>
</dbReference>
<feature type="domain" description="Ketoreductase" evidence="6">
    <location>
        <begin position="8"/>
        <end position="196"/>
    </location>
</feature>
<dbReference type="FunFam" id="3.40.50.720:FF:000084">
    <property type="entry name" value="Short-chain dehydrogenase reductase"/>
    <property type="match status" value="1"/>
</dbReference>
<dbReference type="InterPro" id="IPR002347">
    <property type="entry name" value="SDR_fam"/>
</dbReference>
<proteinExistence type="inferred from homology"/>
<dbReference type="SMR" id="A0A6P1EBW0"/>
<dbReference type="SUPFAM" id="SSF51735">
    <property type="entry name" value="NAD(P)-binding Rossmann-fold domains"/>
    <property type="match status" value="1"/>
</dbReference>
<evidence type="ECO:0000256" key="3">
    <source>
        <dbReference type="ARBA" id="ARBA00023027"/>
    </source>
</evidence>
<dbReference type="EC" id="1.1.1.47" evidence="7"/>
<dbReference type="GO" id="GO:0008206">
    <property type="term" value="P:bile acid metabolic process"/>
    <property type="evidence" value="ECO:0007669"/>
    <property type="project" value="UniProtKB-ARBA"/>
</dbReference>
<dbReference type="PANTHER" id="PTHR43180:SF28">
    <property type="entry name" value="NAD(P)-BINDING ROSSMANN-FOLD SUPERFAMILY PROTEIN"/>
    <property type="match status" value="1"/>
</dbReference>
<dbReference type="Proteomes" id="UP000465035">
    <property type="component" value="Chromosome"/>
</dbReference>
<organism evidence="7 8">
    <name type="scientific">Lentilactobacillus hilgardii</name>
    <name type="common">Lactobacillus hilgardii</name>
    <dbReference type="NCBI Taxonomy" id="1588"/>
    <lineage>
        <taxon>Bacteria</taxon>
        <taxon>Bacillati</taxon>
        <taxon>Bacillota</taxon>
        <taxon>Bacilli</taxon>
        <taxon>Lactobacillales</taxon>
        <taxon>Lactobacillaceae</taxon>
        <taxon>Lentilactobacillus</taxon>
    </lineage>
</organism>
<dbReference type="NCBIfam" id="NF005559">
    <property type="entry name" value="PRK07231.1"/>
    <property type="match status" value="1"/>
</dbReference>
<accession>A0A6P1EBW0</accession>
<dbReference type="InterPro" id="IPR036291">
    <property type="entry name" value="NAD(P)-bd_dom_sf"/>
</dbReference>
<reference evidence="7 8" key="1">
    <citation type="submission" date="2019-12" db="EMBL/GenBank/DDBJ databases">
        <title>Lactobacillus hilgardii FLUB.</title>
        <authorList>
            <person name="Gustaw K."/>
        </authorList>
    </citation>
    <scope>NUCLEOTIDE SEQUENCE [LARGE SCALE GENOMIC DNA]</scope>
    <source>
        <strain evidence="7 8">FLUB</strain>
    </source>
</reference>
<evidence type="ECO:0000313" key="7">
    <source>
        <dbReference type="EMBL" id="QHB53085.1"/>
    </source>
</evidence>
<evidence type="ECO:0000259" key="6">
    <source>
        <dbReference type="SMART" id="SM00822"/>
    </source>
</evidence>
<dbReference type="Gene3D" id="3.40.50.720">
    <property type="entry name" value="NAD(P)-binding Rossmann-like Domain"/>
    <property type="match status" value="1"/>
</dbReference>
<evidence type="ECO:0000256" key="2">
    <source>
        <dbReference type="ARBA" id="ARBA00023002"/>
    </source>
</evidence>
<evidence type="ECO:0000256" key="5">
    <source>
        <dbReference type="ARBA" id="ARBA00023221"/>
    </source>
</evidence>
<dbReference type="EMBL" id="CP047121">
    <property type="protein sequence ID" value="QHB53085.1"/>
    <property type="molecule type" value="Genomic_DNA"/>
</dbReference>
<dbReference type="InterPro" id="IPR020904">
    <property type="entry name" value="Sc_DH/Rdtase_CS"/>
</dbReference>
<dbReference type="GO" id="GO:0047936">
    <property type="term" value="F:glucose 1-dehydrogenase [NAD(P)+] activity"/>
    <property type="evidence" value="ECO:0007669"/>
    <property type="project" value="UniProtKB-EC"/>
</dbReference>
<sequence>MVKRLENKVAIVTGGISGIGKAIAKDFLAEGAKVVITGRRETLGTQVAKELGSEEQVRYIKQDVSQEAEWDNVVTTTINQFGHWDILVNNAGIGGSGQLIAQTSLADWQKVININLTGNFLGVRAALNRMESGAIVNVSSVLGIIASMIGTGSYAASKGGTRLLTKAAAVEAIKMGKEIRVNSVHPGLVATDIVTDDVRTALSHSKDPIPTIGEPKDIAKAVTYLASDEAAYTTGTELVVDGGALAGRH</sequence>
<dbReference type="Pfam" id="PF13561">
    <property type="entry name" value="adh_short_C2"/>
    <property type="match status" value="1"/>
</dbReference>
<dbReference type="PRINTS" id="PR00081">
    <property type="entry name" value="GDHRDH"/>
</dbReference>
<dbReference type="SMART" id="SM00822">
    <property type="entry name" value="PKS_KR"/>
    <property type="match status" value="1"/>
</dbReference>
<dbReference type="AlphaFoldDB" id="A0A6P1EBW0"/>
<evidence type="ECO:0000256" key="4">
    <source>
        <dbReference type="ARBA" id="ARBA00023098"/>
    </source>
</evidence>